<evidence type="ECO:0000313" key="3">
    <source>
        <dbReference type="Proteomes" id="UP001500929"/>
    </source>
</evidence>
<evidence type="ECO:0000313" key="2">
    <source>
        <dbReference type="EMBL" id="GAA2231262.1"/>
    </source>
</evidence>
<dbReference type="EMBL" id="BAAAQY010000004">
    <property type="protein sequence ID" value="GAA2231262.1"/>
    <property type="molecule type" value="Genomic_DNA"/>
</dbReference>
<sequence>MTLKYVGGPAAVLVVIVAIVVVLAGAGEVGTRTPAGVLVSILSTVAILVAVGAVVLGFFKREAAVIGARTGVRAFRVFPDGGGSVQQLVDADGWAGPASPVVCVREGALEFWRAGGVAAFASFRVEEVEVAIGRTPVMIGRFPDPIPRAALVLGLPGVAGAVTIALFSDAWWSVGAMGEDALREVAVEMGLLRE</sequence>
<dbReference type="Proteomes" id="UP001500929">
    <property type="component" value="Unassembled WGS sequence"/>
</dbReference>
<name>A0ABN3DHC4_9MICO</name>
<protein>
    <recommendedName>
        <fullName evidence="4">Integral membrane protein</fullName>
    </recommendedName>
</protein>
<proteinExistence type="predicted"/>
<keyword evidence="3" id="KW-1185">Reference proteome</keyword>
<accession>A0ABN3DHC4</accession>
<comment type="caution">
    <text evidence="2">The sequence shown here is derived from an EMBL/GenBank/DDBJ whole genome shotgun (WGS) entry which is preliminary data.</text>
</comment>
<organism evidence="2 3">
    <name type="scientific">Herbiconiux moechotypicola</name>
    <dbReference type="NCBI Taxonomy" id="637393"/>
    <lineage>
        <taxon>Bacteria</taxon>
        <taxon>Bacillati</taxon>
        <taxon>Actinomycetota</taxon>
        <taxon>Actinomycetes</taxon>
        <taxon>Micrococcales</taxon>
        <taxon>Microbacteriaceae</taxon>
        <taxon>Herbiconiux</taxon>
    </lineage>
</organism>
<dbReference type="RefSeq" id="WP_259479013.1">
    <property type="nucleotide sequence ID" value="NZ_BAAAQY010000004.1"/>
</dbReference>
<keyword evidence="1" id="KW-1133">Transmembrane helix</keyword>
<feature type="transmembrane region" description="Helical" evidence="1">
    <location>
        <begin position="36"/>
        <end position="59"/>
    </location>
</feature>
<reference evidence="2 3" key="1">
    <citation type="journal article" date="2019" name="Int. J. Syst. Evol. Microbiol.">
        <title>The Global Catalogue of Microorganisms (GCM) 10K type strain sequencing project: providing services to taxonomists for standard genome sequencing and annotation.</title>
        <authorList>
            <consortium name="The Broad Institute Genomics Platform"/>
            <consortium name="The Broad Institute Genome Sequencing Center for Infectious Disease"/>
            <person name="Wu L."/>
            <person name="Ma J."/>
        </authorList>
    </citation>
    <scope>NUCLEOTIDE SEQUENCE [LARGE SCALE GENOMIC DNA]</scope>
    <source>
        <strain evidence="2 3">JCM 16117</strain>
    </source>
</reference>
<feature type="transmembrane region" description="Helical" evidence="1">
    <location>
        <begin position="149"/>
        <end position="167"/>
    </location>
</feature>
<keyword evidence="1" id="KW-0812">Transmembrane</keyword>
<keyword evidence="1" id="KW-0472">Membrane</keyword>
<evidence type="ECO:0008006" key="4">
    <source>
        <dbReference type="Google" id="ProtNLM"/>
    </source>
</evidence>
<gene>
    <name evidence="2" type="ORF">GCM10009851_15120</name>
</gene>
<evidence type="ECO:0000256" key="1">
    <source>
        <dbReference type="SAM" id="Phobius"/>
    </source>
</evidence>